<evidence type="ECO:0000313" key="1">
    <source>
        <dbReference type="EMBL" id="SUB89668.1"/>
    </source>
</evidence>
<evidence type="ECO:0000313" key="2">
    <source>
        <dbReference type="Proteomes" id="UP000254156"/>
    </source>
</evidence>
<accession>A0A379EAE5</accession>
<reference evidence="1 2" key="1">
    <citation type="submission" date="2018-06" db="EMBL/GenBank/DDBJ databases">
        <authorList>
            <consortium name="Pathogen Informatics"/>
            <person name="Doyle S."/>
        </authorList>
    </citation>
    <scope>NUCLEOTIDE SEQUENCE [LARGE SCALE GENOMIC DNA]</scope>
    <source>
        <strain evidence="1 2">NCTC11632</strain>
    </source>
</reference>
<protein>
    <submittedName>
        <fullName evidence="1">Uncharacterized protein</fullName>
    </submittedName>
</protein>
<dbReference type="Proteomes" id="UP000254156">
    <property type="component" value="Unassembled WGS sequence"/>
</dbReference>
<gene>
    <name evidence="1" type="ORF">NCTC11632_01791</name>
</gene>
<dbReference type="EMBL" id="UGTF01000002">
    <property type="protein sequence ID" value="SUB89668.1"/>
    <property type="molecule type" value="Genomic_DNA"/>
</dbReference>
<name>A0A379EAE5_9PORP</name>
<sequence>MHKPPAIVSTKAFQSNSRLLKEKLYLYKYVFLYPKAILPEYDEEQ</sequence>
<dbReference type="AlphaFoldDB" id="A0A379EAE5"/>
<proteinExistence type="predicted"/>
<organism evidence="1 2">
    <name type="scientific">Porphyromonas macacae</name>
    <dbReference type="NCBI Taxonomy" id="28115"/>
    <lineage>
        <taxon>Bacteria</taxon>
        <taxon>Pseudomonadati</taxon>
        <taxon>Bacteroidota</taxon>
        <taxon>Bacteroidia</taxon>
        <taxon>Bacteroidales</taxon>
        <taxon>Porphyromonadaceae</taxon>
        <taxon>Porphyromonas</taxon>
    </lineage>
</organism>